<dbReference type="SUPFAM" id="SSF53335">
    <property type="entry name" value="S-adenosyl-L-methionine-dependent methyltransferases"/>
    <property type="match status" value="1"/>
</dbReference>
<dbReference type="AlphaFoldDB" id="A0A2P8CR93"/>
<dbReference type="EMBL" id="PYGA01000031">
    <property type="protein sequence ID" value="PSK87488.1"/>
    <property type="molecule type" value="Genomic_DNA"/>
</dbReference>
<dbReference type="RefSeq" id="WP_106586541.1">
    <property type="nucleotide sequence ID" value="NZ_PYGA01000031.1"/>
</dbReference>
<gene>
    <name evidence="1" type="ORF">CLV63_13141</name>
</gene>
<protein>
    <submittedName>
        <fullName evidence="1">Nodulation protein S (NodS)</fullName>
    </submittedName>
</protein>
<comment type="caution">
    <text evidence="1">The sequence shown here is derived from an EMBL/GenBank/DDBJ whole genome shotgun (WGS) entry which is preliminary data.</text>
</comment>
<name>A0A2P8CR93_9ACTN</name>
<evidence type="ECO:0000313" key="1">
    <source>
        <dbReference type="EMBL" id="PSK87488.1"/>
    </source>
</evidence>
<evidence type="ECO:0000313" key="2">
    <source>
        <dbReference type="Proteomes" id="UP000240542"/>
    </source>
</evidence>
<dbReference type="Proteomes" id="UP000240542">
    <property type="component" value="Unassembled WGS sequence"/>
</dbReference>
<dbReference type="Gene3D" id="3.40.50.150">
    <property type="entry name" value="Vaccinia Virus protein VP39"/>
    <property type="match status" value="1"/>
</dbReference>
<proteinExistence type="predicted"/>
<dbReference type="GO" id="GO:0009312">
    <property type="term" value="P:oligosaccharide biosynthetic process"/>
    <property type="evidence" value="ECO:0007669"/>
    <property type="project" value="InterPro"/>
</dbReference>
<reference evidence="1 2" key="1">
    <citation type="submission" date="2018-03" db="EMBL/GenBank/DDBJ databases">
        <title>Genomic Encyclopedia of Archaeal and Bacterial Type Strains, Phase II (KMG-II): from individual species to whole genera.</title>
        <authorList>
            <person name="Goeker M."/>
        </authorList>
    </citation>
    <scope>NUCLEOTIDE SEQUENCE [LARGE SCALE GENOMIC DNA]</scope>
    <source>
        <strain evidence="1 2">DSM 45312</strain>
    </source>
</reference>
<dbReference type="InterPro" id="IPR008715">
    <property type="entry name" value="SAM-MeTfrase_NodS-like"/>
</dbReference>
<organism evidence="1 2">
    <name type="scientific">Murinocardiopsis flavida</name>
    <dbReference type="NCBI Taxonomy" id="645275"/>
    <lineage>
        <taxon>Bacteria</taxon>
        <taxon>Bacillati</taxon>
        <taxon>Actinomycetota</taxon>
        <taxon>Actinomycetes</taxon>
        <taxon>Streptosporangiales</taxon>
        <taxon>Nocardiopsidaceae</taxon>
        <taxon>Murinocardiopsis</taxon>
    </lineage>
</organism>
<dbReference type="Pfam" id="PF05401">
    <property type="entry name" value="NodS"/>
    <property type="match status" value="1"/>
</dbReference>
<accession>A0A2P8CR93</accession>
<keyword evidence="2" id="KW-1185">Reference proteome</keyword>
<dbReference type="InterPro" id="IPR029063">
    <property type="entry name" value="SAM-dependent_MTases_sf"/>
</dbReference>
<dbReference type="GO" id="GO:0008757">
    <property type="term" value="F:S-adenosylmethionine-dependent methyltransferase activity"/>
    <property type="evidence" value="ECO:0007669"/>
    <property type="project" value="InterPro"/>
</dbReference>
<sequence>MSTEDAYFDAMYAASADPWGFTTRWYEHRKRDLTTASLPRERYGRAFEPGCSIGALTRALAGRCDSLLAWEGVPTVAAQAERDLADLAHVRVEQARIPRQWPEGDFDLIVLSELLYYFDDADLAAVLAKSVASLRAAGTLIAVHWQHPVGGHARSGASVHAALDACPGLARTVRHSEADFLLDVHTVGGAVSVAEREGLV</sequence>
<dbReference type="OrthoDB" id="116799at2"/>